<dbReference type="Proteomes" id="UP000318478">
    <property type="component" value="Unassembled WGS sequence"/>
</dbReference>
<accession>A0A5C5YSA0</accession>
<evidence type="ECO:0000313" key="2">
    <source>
        <dbReference type="EMBL" id="TWT77746.1"/>
    </source>
</evidence>
<sequence>MLSDEYPEYGVHGPQAFGGTGSSVHLHVDDVDALSAQAVAAGATLLMEPADQFYGERSAKLLDPFGHEWLLGSPIEDVSPEEMQRRFDEMCGGGQ</sequence>
<evidence type="ECO:0000313" key="3">
    <source>
        <dbReference type="Proteomes" id="UP000318478"/>
    </source>
</evidence>
<dbReference type="Pfam" id="PF00903">
    <property type="entry name" value="Glyoxalase"/>
    <property type="match status" value="1"/>
</dbReference>
<dbReference type="InterPro" id="IPR037523">
    <property type="entry name" value="VOC_core"/>
</dbReference>
<reference evidence="2 3" key="1">
    <citation type="submission" date="2019-02" db="EMBL/GenBank/DDBJ databases">
        <title>Deep-cultivation of Planctomycetes and their phenomic and genomic characterization uncovers novel biology.</title>
        <authorList>
            <person name="Wiegand S."/>
            <person name="Jogler M."/>
            <person name="Boedeker C."/>
            <person name="Pinto D."/>
            <person name="Vollmers J."/>
            <person name="Rivas-Marin E."/>
            <person name="Kohn T."/>
            <person name="Peeters S.H."/>
            <person name="Heuer A."/>
            <person name="Rast P."/>
            <person name="Oberbeckmann S."/>
            <person name="Bunk B."/>
            <person name="Jeske O."/>
            <person name="Meyerdierks A."/>
            <person name="Storesund J.E."/>
            <person name="Kallscheuer N."/>
            <person name="Luecker S."/>
            <person name="Lage O.M."/>
            <person name="Pohl T."/>
            <person name="Merkel B.J."/>
            <person name="Hornburger P."/>
            <person name="Mueller R.-W."/>
            <person name="Bruemmer F."/>
            <person name="Labrenz M."/>
            <person name="Spormann A.M."/>
            <person name="Op Den Camp H."/>
            <person name="Overmann J."/>
            <person name="Amann R."/>
            <person name="Jetten M.S.M."/>
            <person name="Mascher T."/>
            <person name="Medema M.H."/>
            <person name="Devos D.P."/>
            <person name="Kaster A.-K."/>
            <person name="Ovreas L."/>
            <person name="Rohde M."/>
            <person name="Galperin M.Y."/>
            <person name="Jogler C."/>
        </authorList>
    </citation>
    <scope>NUCLEOTIDE SEQUENCE [LARGE SCALE GENOMIC DNA]</scope>
    <source>
        <strain evidence="2 3">Pla123a</strain>
    </source>
</reference>
<organism evidence="2 3">
    <name type="scientific">Posidoniimonas polymericola</name>
    <dbReference type="NCBI Taxonomy" id="2528002"/>
    <lineage>
        <taxon>Bacteria</taxon>
        <taxon>Pseudomonadati</taxon>
        <taxon>Planctomycetota</taxon>
        <taxon>Planctomycetia</taxon>
        <taxon>Pirellulales</taxon>
        <taxon>Lacipirellulaceae</taxon>
        <taxon>Posidoniimonas</taxon>
    </lineage>
</organism>
<dbReference type="InterPro" id="IPR029068">
    <property type="entry name" value="Glyas_Bleomycin-R_OHBP_Dase"/>
</dbReference>
<dbReference type="AlphaFoldDB" id="A0A5C5YSA0"/>
<dbReference type="EMBL" id="SJPO01000003">
    <property type="protein sequence ID" value="TWT77746.1"/>
    <property type="molecule type" value="Genomic_DNA"/>
</dbReference>
<feature type="domain" description="VOC" evidence="1">
    <location>
        <begin position="1"/>
        <end position="74"/>
    </location>
</feature>
<proteinExistence type="predicted"/>
<dbReference type="Gene3D" id="3.30.720.110">
    <property type="match status" value="1"/>
</dbReference>
<evidence type="ECO:0000259" key="1">
    <source>
        <dbReference type="PROSITE" id="PS51819"/>
    </source>
</evidence>
<comment type="caution">
    <text evidence="2">The sequence shown here is derived from an EMBL/GenBank/DDBJ whole genome shotgun (WGS) entry which is preliminary data.</text>
</comment>
<dbReference type="InterPro" id="IPR004360">
    <property type="entry name" value="Glyas_Fos-R_dOase_dom"/>
</dbReference>
<name>A0A5C5YSA0_9BACT</name>
<dbReference type="PANTHER" id="PTHR34109">
    <property type="entry name" value="BNAUNNG04460D PROTEIN-RELATED"/>
    <property type="match status" value="1"/>
</dbReference>
<gene>
    <name evidence="2" type="ORF">Pla123a_15420</name>
</gene>
<protein>
    <submittedName>
        <fullName evidence="2">Glyoxalase-like domain protein</fullName>
    </submittedName>
</protein>
<dbReference type="PROSITE" id="PS51819">
    <property type="entry name" value="VOC"/>
    <property type="match status" value="1"/>
</dbReference>
<dbReference type="PANTHER" id="PTHR34109:SF1">
    <property type="entry name" value="VOC DOMAIN-CONTAINING PROTEIN"/>
    <property type="match status" value="1"/>
</dbReference>
<keyword evidence="3" id="KW-1185">Reference proteome</keyword>
<dbReference type="SUPFAM" id="SSF54593">
    <property type="entry name" value="Glyoxalase/Bleomycin resistance protein/Dihydroxybiphenyl dioxygenase"/>
    <property type="match status" value="1"/>
</dbReference>